<keyword evidence="4" id="KW-0479">Metal-binding</keyword>
<evidence type="ECO:0000256" key="7">
    <source>
        <dbReference type="ARBA" id="ARBA00023004"/>
    </source>
</evidence>
<name>A0A7G6E3S9_THEFR</name>
<dbReference type="GO" id="GO:0009055">
    <property type="term" value="F:electron transfer activity"/>
    <property type="evidence" value="ECO:0007669"/>
    <property type="project" value="InterPro"/>
</dbReference>
<feature type="binding site" evidence="9">
    <location>
        <begin position="309"/>
        <end position="310"/>
    </location>
    <ligand>
        <name>FAD</name>
        <dbReference type="ChEBI" id="CHEBI:57692"/>
    </ligand>
</feature>
<keyword evidence="6" id="KW-0249">Electron transport</keyword>
<keyword evidence="7" id="KW-0408">Iron</keyword>
<reference evidence="11 12" key="1">
    <citation type="journal article" date="2019" name="Front. Microbiol.">
        <title>Thermoanaerosceptrum fracticalcis gen. nov. sp. nov., a Novel Fumarate-Fermenting Microorganism From a Deep Fractured Carbonate Aquifer of the US Great Basin.</title>
        <authorList>
            <person name="Hamilton-Brehm S.D."/>
            <person name="Stewart L.E."/>
            <person name="Zavarin M."/>
            <person name="Caldwell M."/>
            <person name="Lawson P.A."/>
            <person name="Onstott T.C."/>
            <person name="Grzymski J."/>
            <person name="Neveux I."/>
            <person name="Lollar B.S."/>
            <person name="Russell C.E."/>
            <person name="Moser D.P."/>
        </authorList>
    </citation>
    <scope>NUCLEOTIDE SEQUENCE [LARGE SCALE GENOMIC DNA]</scope>
    <source>
        <strain evidence="11 12">DRI-13</strain>
    </source>
</reference>
<dbReference type="SUPFAM" id="SSF52467">
    <property type="entry name" value="DHS-like NAD/FAD-binding domain"/>
    <property type="match status" value="1"/>
</dbReference>
<dbReference type="GO" id="GO:0046872">
    <property type="term" value="F:metal ion binding"/>
    <property type="evidence" value="ECO:0007669"/>
    <property type="project" value="UniProtKB-KW"/>
</dbReference>
<keyword evidence="3" id="KW-0285">Flavoprotein</keyword>
<dbReference type="InterPro" id="IPR018206">
    <property type="entry name" value="ETF_asu_C_CS"/>
</dbReference>
<dbReference type="PROSITE" id="PS00198">
    <property type="entry name" value="4FE4S_FER_1"/>
    <property type="match status" value="1"/>
</dbReference>
<evidence type="ECO:0000256" key="9">
    <source>
        <dbReference type="PIRSR" id="PIRSR000089-1"/>
    </source>
</evidence>
<evidence type="ECO:0000259" key="10">
    <source>
        <dbReference type="PROSITE" id="PS51379"/>
    </source>
</evidence>
<dbReference type="Pfam" id="PF00766">
    <property type="entry name" value="ETF_alpha"/>
    <property type="match status" value="1"/>
</dbReference>
<dbReference type="OrthoDB" id="9770286at2"/>
<dbReference type="GO" id="GO:0051536">
    <property type="term" value="F:iron-sulfur cluster binding"/>
    <property type="evidence" value="ECO:0007669"/>
    <property type="project" value="UniProtKB-KW"/>
</dbReference>
<feature type="domain" description="4Fe-4S ferredoxin-type" evidence="10">
    <location>
        <begin position="33"/>
        <end position="58"/>
    </location>
</feature>
<dbReference type="InterPro" id="IPR017896">
    <property type="entry name" value="4Fe4S_Fe-S-bd"/>
</dbReference>
<dbReference type="InterPro" id="IPR014731">
    <property type="entry name" value="ETF_asu_C"/>
</dbReference>
<evidence type="ECO:0000313" key="11">
    <source>
        <dbReference type="EMBL" id="QNB46733.1"/>
    </source>
</evidence>
<organism evidence="11 12">
    <name type="scientific">Thermanaerosceptrum fracticalcis</name>
    <dbReference type="NCBI Taxonomy" id="1712410"/>
    <lineage>
        <taxon>Bacteria</taxon>
        <taxon>Bacillati</taxon>
        <taxon>Bacillota</taxon>
        <taxon>Clostridia</taxon>
        <taxon>Eubacteriales</taxon>
        <taxon>Peptococcaceae</taxon>
        <taxon>Thermanaerosceptrum</taxon>
    </lineage>
</organism>
<feature type="domain" description="4Fe-4S ferredoxin-type" evidence="10">
    <location>
        <begin position="1"/>
        <end position="30"/>
    </location>
</feature>
<keyword evidence="5 9" id="KW-0274">FAD</keyword>
<dbReference type="PROSITE" id="PS00696">
    <property type="entry name" value="ETF_ALPHA"/>
    <property type="match status" value="1"/>
</dbReference>
<dbReference type="Gene3D" id="3.40.50.620">
    <property type="entry name" value="HUPs"/>
    <property type="match status" value="1"/>
</dbReference>
<dbReference type="GO" id="GO:0033539">
    <property type="term" value="P:fatty acid beta-oxidation using acyl-CoA dehydrogenase"/>
    <property type="evidence" value="ECO:0007669"/>
    <property type="project" value="TreeGrafter"/>
</dbReference>
<feature type="binding site" evidence="9">
    <location>
        <position position="361"/>
    </location>
    <ligand>
        <name>FAD</name>
        <dbReference type="ChEBI" id="CHEBI:57692"/>
    </ligand>
</feature>
<dbReference type="Proteomes" id="UP000515847">
    <property type="component" value="Chromosome"/>
</dbReference>
<comment type="similarity">
    <text evidence="1">Belongs to the ETF alpha-subunit/FixB family.</text>
</comment>
<dbReference type="InterPro" id="IPR017900">
    <property type="entry name" value="4Fe4S_Fe_S_CS"/>
</dbReference>
<dbReference type="CDD" id="cd01715">
    <property type="entry name" value="ETF_alpha"/>
    <property type="match status" value="1"/>
</dbReference>
<evidence type="ECO:0000256" key="2">
    <source>
        <dbReference type="ARBA" id="ARBA00022448"/>
    </source>
</evidence>
<evidence type="ECO:0000256" key="8">
    <source>
        <dbReference type="ARBA" id="ARBA00023014"/>
    </source>
</evidence>
<evidence type="ECO:0000313" key="12">
    <source>
        <dbReference type="Proteomes" id="UP000515847"/>
    </source>
</evidence>
<dbReference type="Pfam" id="PF12838">
    <property type="entry name" value="Fer4_7"/>
    <property type="match status" value="1"/>
</dbReference>
<sequence>MSVVVLKDKCIGCKLCVPACPYNAIEVVDRKAIIKDNCTGCGACVTSCKKDAIISEGQKAGQSNLNQYQGVWVFAEQREGRLADVAIELLGEGRKLADQLGQKLAAVLLGDEVESLAGQLFAFGADRVYLAQDPILKHYRTEAYATVVADLAQAEKPAIVLYGATHVGRDLAPRVTRRLRTGLTADCTELDIDNESGLLLQTRPAFGGSIMATIVCPNHRPQMATVRPGVFSKPEKVEGRKGEIVTVPVKIAEKDIRTTILEVVKEAKQGANLEEASVIVAGGRGIGNAEKFKLLDEVARLLGGEVAASRAAVEAGWLGPERQVGQTGKTVRPKLYIACGISGAIQHRAGMQGSEVIVAINKDPNAPIFTIADYGIVADVHEILPILKEELARLKDEDQGEVA</sequence>
<dbReference type="InterPro" id="IPR001308">
    <property type="entry name" value="ETF_a/FixB"/>
</dbReference>
<dbReference type="SUPFAM" id="SSF52402">
    <property type="entry name" value="Adenine nucleotide alpha hydrolases-like"/>
    <property type="match status" value="1"/>
</dbReference>
<evidence type="ECO:0000256" key="5">
    <source>
        <dbReference type="ARBA" id="ARBA00022827"/>
    </source>
</evidence>
<feature type="binding site" evidence="9">
    <location>
        <begin position="340"/>
        <end position="347"/>
    </location>
    <ligand>
        <name>FAD</name>
        <dbReference type="ChEBI" id="CHEBI:57692"/>
    </ligand>
</feature>
<dbReference type="PANTHER" id="PTHR43153:SF1">
    <property type="entry name" value="ELECTRON TRANSFER FLAVOPROTEIN SUBUNIT ALPHA, MITOCHONDRIAL"/>
    <property type="match status" value="1"/>
</dbReference>
<dbReference type="EMBL" id="CP045798">
    <property type="protein sequence ID" value="QNB46733.1"/>
    <property type="molecule type" value="Genomic_DNA"/>
</dbReference>
<accession>A0A7G6E3S9</accession>
<keyword evidence="12" id="KW-1185">Reference proteome</keyword>
<evidence type="ECO:0000256" key="3">
    <source>
        <dbReference type="ARBA" id="ARBA00022630"/>
    </source>
</evidence>
<dbReference type="InterPro" id="IPR033947">
    <property type="entry name" value="ETF_alpha_N"/>
</dbReference>
<dbReference type="PIRSF" id="PIRSF000089">
    <property type="entry name" value="Electra_flavoP_a"/>
    <property type="match status" value="1"/>
</dbReference>
<evidence type="ECO:0000256" key="1">
    <source>
        <dbReference type="ARBA" id="ARBA00005817"/>
    </source>
</evidence>
<gene>
    <name evidence="11" type="ORF">BR63_10700</name>
</gene>
<feature type="binding site" evidence="9">
    <location>
        <begin position="323"/>
        <end position="327"/>
    </location>
    <ligand>
        <name>FAD</name>
        <dbReference type="ChEBI" id="CHEBI:57692"/>
    </ligand>
</feature>
<dbReference type="GO" id="GO:0050660">
    <property type="term" value="F:flavin adenine dinucleotide binding"/>
    <property type="evidence" value="ECO:0007669"/>
    <property type="project" value="InterPro"/>
</dbReference>
<dbReference type="PANTHER" id="PTHR43153">
    <property type="entry name" value="ELECTRON TRANSFER FLAVOPROTEIN ALPHA"/>
    <property type="match status" value="1"/>
</dbReference>
<dbReference type="SUPFAM" id="SSF54862">
    <property type="entry name" value="4Fe-4S ferredoxins"/>
    <property type="match status" value="1"/>
</dbReference>
<dbReference type="AlphaFoldDB" id="A0A7G6E3S9"/>
<dbReference type="RefSeq" id="WP_034420102.1">
    <property type="nucleotide sequence ID" value="NZ_CP045798.1"/>
</dbReference>
<dbReference type="KEGG" id="tfr:BR63_10700"/>
<proteinExistence type="inferred from homology"/>
<feature type="binding site" evidence="9">
    <location>
        <position position="284"/>
    </location>
    <ligand>
        <name>FAD</name>
        <dbReference type="ChEBI" id="CHEBI:57692"/>
    </ligand>
</feature>
<keyword evidence="2" id="KW-0813">Transport</keyword>
<dbReference type="InterPro" id="IPR014730">
    <property type="entry name" value="ETF_a/b_N"/>
</dbReference>
<dbReference type="FunFam" id="3.40.50.1220:FF:000001">
    <property type="entry name" value="Electron transfer flavoprotein, alpha subunit"/>
    <property type="match status" value="1"/>
</dbReference>
<keyword evidence="8" id="KW-0411">Iron-sulfur</keyword>
<dbReference type="InterPro" id="IPR029035">
    <property type="entry name" value="DHS-like_NAD/FAD-binding_dom"/>
</dbReference>
<dbReference type="SMART" id="SM00893">
    <property type="entry name" value="ETF"/>
    <property type="match status" value="1"/>
</dbReference>
<dbReference type="Pfam" id="PF01012">
    <property type="entry name" value="ETF"/>
    <property type="match status" value="1"/>
</dbReference>
<dbReference type="PROSITE" id="PS51379">
    <property type="entry name" value="4FE4S_FER_2"/>
    <property type="match status" value="2"/>
</dbReference>
<dbReference type="Gene3D" id="3.30.70.20">
    <property type="match status" value="1"/>
</dbReference>
<comment type="cofactor">
    <cofactor evidence="9">
        <name>FAD</name>
        <dbReference type="ChEBI" id="CHEBI:57692"/>
    </cofactor>
    <text evidence="9">Binds 1 FAD per dimer.</text>
</comment>
<evidence type="ECO:0000256" key="4">
    <source>
        <dbReference type="ARBA" id="ARBA00022723"/>
    </source>
</evidence>
<evidence type="ECO:0000256" key="6">
    <source>
        <dbReference type="ARBA" id="ARBA00022982"/>
    </source>
</evidence>
<protein>
    <submittedName>
        <fullName evidence="11">4Fe-4S dicluster domain-containing protein</fullName>
    </submittedName>
</protein>
<dbReference type="InterPro" id="IPR014729">
    <property type="entry name" value="Rossmann-like_a/b/a_fold"/>
</dbReference>
<dbReference type="Gene3D" id="3.40.50.1220">
    <property type="entry name" value="TPP-binding domain"/>
    <property type="match status" value="1"/>
</dbReference>